<sequence length="195" mass="21902">MRKVPLLAIAALISSSSAWADSCALKPPDSKLLDYQQGKGLRVIAGRYQFDLTERPDALLAFDGVMATYPKKEYISYQLIPSSSINETLSQFTTRRLSTAQLDRYLYGLDDIADLNQSDQDLIGNMRSDLKIDCQTQLTKYGIGPEVKALFQERSASDAEYRILIFSDKSTHLISVKGTRERAIEILQSIKKRSL</sequence>
<keyword evidence="1" id="KW-0732">Signal</keyword>
<dbReference type="EMBL" id="LGSI01000048">
    <property type="protein sequence ID" value="OCR24269.1"/>
    <property type="molecule type" value="Genomic_DNA"/>
</dbReference>
<evidence type="ECO:0000256" key="1">
    <source>
        <dbReference type="SAM" id="SignalP"/>
    </source>
</evidence>
<accession>A0A1C7Z4E7</accession>
<evidence type="ECO:0000313" key="3">
    <source>
        <dbReference type="Proteomes" id="UP000093104"/>
    </source>
</evidence>
<name>A0A1C7Z4E7_PSESX</name>
<dbReference type="RefSeq" id="WP_065833981.1">
    <property type="nucleotide sequence ID" value="NZ_LGSI01000048.1"/>
</dbReference>
<dbReference type="Proteomes" id="UP000093104">
    <property type="component" value="Unassembled WGS sequence"/>
</dbReference>
<organism evidence="2 3">
    <name type="scientific">Pseudomonas syringae</name>
    <dbReference type="NCBI Taxonomy" id="317"/>
    <lineage>
        <taxon>Bacteria</taxon>
        <taxon>Pseudomonadati</taxon>
        <taxon>Pseudomonadota</taxon>
        <taxon>Gammaproteobacteria</taxon>
        <taxon>Pseudomonadales</taxon>
        <taxon>Pseudomonadaceae</taxon>
        <taxon>Pseudomonas</taxon>
    </lineage>
</organism>
<protein>
    <recommendedName>
        <fullName evidence="4">Lipoprotein</fullName>
    </recommendedName>
</protein>
<evidence type="ECO:0008006" key="4">
    <source>
        <dbReference type="Google" id="ProtNLM"/>
    </source>
</evidence>
<proteinExistence type="predicted"/>
<comment type="caution">
    <text evidence="2">The sequence shown here is derived from an EMBL/GenBank/DDBJ whole genome shotgun (WGS) entry which is preliminary data.</text>
</comment>
<reference evidence="2 3" key="1">
    <citation type="submission" date="2015-07" db="EMBL/GenBank/DDBJ databases">
        <title>Draft genome sequence of a diazotrophic, plant growth-promoting rhizobacterium of the Pseudomonas syringae complex.</title>
        <authorList>
            <person name="Patten C.L."/>
            <person name="Jeong H."/>
        </authorList>
    </citation>
    <scope>NUCLEOTIDE SEQUENCE [LARGE SCALE GENOMIC DNA]</scope>
    <source>
        <strain evidence="2 3">GR12-2</strain>
    </source>
</reference>
<feature type="signal peptide" evidence="1">
    <location>
        <begin position="1"/>
        <end position="20"/>
    </location>
</feature>
<gene>
    <name evidence="2" type="ORF">AFK24_15190</name>
</gene>
<dbReference type="AlphaFoldDB" id="A0A1C7Z4E7"/>
<dbReference type="OrthoDB" id="9946515at2"/>
<evidence type="ECO:0000313" key="2">
    <source>
        <dbReference type="EMBL" id="OCR24269.1"/>
    </source>
</evidence>
<feature type="chain" id="PRO_5008892114" description="Lipoprotein" evidence="1">
    <location>
        <begin position="21"/>
        <end position="195"/>
    </location>
</feature>